<comment type="similarity">
    <text evidence="1">Belongs to the protein-tyrosine phosphatase family. Non-receptor class dual specificity subfamily.</text>
</comment>
<evidence type="ECO:0000256" key="3">
    <source>
        <dbReference type="ARBA" id="ARBA00022912"/>
    </source>
</evidence>
<comment type="caution">
    <text evidence="7">The sequence shown here is derived from an EMBL/GenBank/DDBJ whole genome shotgun (WGS) entry which is preliminary data.</text>
</comment>
<dbReference type="InterPro" id="IPR029021">
    <property type="entry name" value="Prot-tyrosine_phosphatase-like"/>
</dbReference>
<dbReference type="CDD" id="cd14498">
    <property type="entry name" value="DSP"/>
    <property type="match status" value="1"/>
</dbReference>
<dbReference type="OMA" id="NISPCIN"/>
<dbReference type="PANTHER" id="PTHR45961:SF6">
    <property type="entry name" value="IP21249P"/>
    <property type="match status" value="1"/>
</dbReference>
<feature type="domain" description="Tyrosine specific protein phosphatases" evidence="6">
    <location>
        <begin position="100"/>
        <end position="159"/>
    </location>
</feature>
<dbReference type="InterPro" id="IPR052103">
    <property type="entry name" value="Dual_spec_Phospatases"/>
</dbReference>
<dbReference type="PANTHER" id="PTHR45961">
    <property type="entry name" value="IP21249P"/>
    <property type="match status" value="1"/>
</dbReference>
<dbReference type="PROSITE" id="PS50056">
    <property type="entry name" value="TYR_PHOSPHATASE_2"/>
    <property type="match status" value="1"/>
</dbReference>
<dbReference type="AlphaFoldDB" id="A0A1M2VQ97"/>
<dbReference type="EMBL" id="MNAD01000879">
    <property type="protein sequence ID" value="OJT09779.1"/>
    <property type="molecule type" value="Genomic_DNA"/>
</dbReference>
<dbReference type="SUPFAM" id="SSF52799">
    <property type="entry name" value="(Phosphotyrosine protein) phosphatases II"/>
    <property type="match status" value="1"/>
</dbReference>
<keyword evidence="2" id="KW-0378">Hydrolase</keyword>
<protein>
    <submittedName>
        <fullName evidence="7">Dual specificity protein phosphatase 13 isoform B</fullName>
    </submittedName>
</protein>
<dbReference type="Gene3D" id="3.90.190.10">
    <property type="entry name" value="Protein tyrosine phosphatase superfamily"/>
    <property type="match status" value="1"/>
</dbReference>
<dbReference type="Pfam" id="PF00782">
    <property type="entry name" value="DSPc"/>
    <property type="match status" value="1"/>
</dbReference>
<evidence type="ECO:0000259" key="5">
    <source>
        <dbReference type="PROSITE" id="PS50054"/>
    </source>
</evidence>
<dbReference type="PROSITE" id="PS00383">
    <property type="entry name" value="TYR_PHOSPHATASE_1"/>
    <property type="match status" value="1"/>
</dbReference>
<evidence type="ECO:0000313" key="8">
    <source>
        <dbReference type="Proteomes" id="UP000184267"/>
    </source>
</evidence>
<evidence type="ECO:0000256" key="4">
    <source>
        <dbReference type="SAM" id="MobiDB-lite"/>
    </source>
</evidence>
<dbReference type="InterPro" id="IPR016130">
    <property type="entry name" value="Tyr_Pase_AS"/>
</dbReference>
<evidence type="ECO:0000256" key="1">
    <source>
        <dbReference type="ARBA" id="ARBA00008601"/>
    </source>
</evidence>
<dbReference type="STRING" id="154538.A0A1M2VQ97"/>
<name>A0A1M2VQ97_TRAPU</name>
<dbReference type="SMART" id="SM00195">
    <property type="entry name" value="DSPc"/>
    <property type="match status" value="1"/>
</dbReference>
<evidence type="ECO:0000313" key="7">
    <source>
        <dbReference type="EMBL" id="OJT09779.1"/>
    </source>
</evidence>
<keyword evidence="8" id="KW-1185">Reference proteome</keyword>
<dbReference type="InterPro" id="IPR000387">
    <property type="entry name" value="Tyr_Pase_dom"/>
</dbReference>
<feature type="region of interest" description="Disordered" evidence="4">
    <location>
        <begin position="203"/>
        <end position="241"/>
    </location>
</feature>
<dbReference type="InterPro" id="IPR020422">
    <property type="entry name" value="TYR_PHOSPHATASE_DUAL_dom"/>
</dbReference>
<organism evidence="7 8">
    <name type="scientific">Trametes pubescens</name>
    <name type="common">White-rot fungus</name>
    <dbReference type="NCBI Taxonomy" id="154538"/>
    <lineage>
        <taxon>Eukaryota</taxon>
        <taxon>Fungi</taxon>
        <taxon>Dikarya</taxon>
        <taxon>Basidiomycota</taxon>
        <taxon>Agaricomycotina</taxon>
        <taxon>Agaricomycetes</taxon>
        <taxon>Polyporales</taxon>
        <taxon>Polyporaceae</taxon>
        <taxon>Trametes</taxon>
    </lineage>
</organism>
<keyword evidence="3" id="KW-0904">Protein phosphatase</keyword>
<evidence type="ECO:0000259" key="6">
    <source>
        <dbReference type="PROSITE" id="PS50056"/>
    </source>
</evidence>
<dbReference type="Proteomes" id="UP000184267">
    <property type="component" value="Unassembled WGS sequence"/>
</dbReference>
<reference evidence="7 8" key="1">
    <citation type="submission" date="2016-10" db="EMBL/GenBank/DDBJ databases">
        <title>Genome sequence of the basidiomycete white-rot fungus Trametes pubescens.</title>
        <authorList>
            <person name="Makela M.R."/>
            <person name="Granchi Z."/>
            <person name="Peng M."/>
            <person name="De Vries R.P."/>
            <person name="Grigoriev I."/>
            <person name="Riley R."/>
            <person name="Hilden K."/>
        </authorList>
    </citation>
    <scope>NUCLEOTIDE SEQUENCE [LARGE SCALE GENOMIC DNA]</scope>
    <source>
        <strain evidence="7 8">FBCC735</strain>
    </source>
</reference>
<dbReference type="GO" id="GO:0004721">
    <property type="term" value="F:phosphoprotein phosphatase activity"/>
    <property type="evidence" value="ECO:0007669"/>
    <property type="project" value="UniProtKB-KW"/>
</dbReference>
<accession>A0A1M2VQ97</accession>
<dbReference type="InterPro" id="IPR000340">
    <property type="entry name" value="Dual-sp_phosphatase_cat-dom"/>
</dbReference>
<dbReference type="PROSITE" id="PS50054">
    <property type="entry name" value="TYR_PHOSPHATASE_DUAL"/>
    <property type="match status" value="1"/>
</dbReference>
<evidence type="ECO:0000256" key="2">
    <source>
        <dbReference type="ARBA" id="ARBA00022801"/>
    </source>
</evidence>
<sequence length="241" mass="26932">MLSFAPSVNNAARHMVAQARPSHQSRREAMIREAAQTPSEITSRLFLSGLYTAVDEEQLIAIGVTHIVSVIEHRPKYPKTLTKLKTLHIPVEDSEYADLLQHLEVTSAFINSALEDRRNVVLVHCAMGISRSPTVVCAYLVAHRGMSPHQALEYVVSRRAIVRPNSGFLRQLNIFANRMHGSKKLRRPGLPPPPPPVRVTVTRSMTEAERYGWSRPGPHSYSRDVRPPPPGQMTRRGSMGP</sequence>
<gene>
    <name evidence="7" type="ORF">TRAPUB_13738</name>
</gene>
<proteinExistence type="inferred from homology"/>
<feature type="domain" description="Tyrosine-protein phosphatase" evidence="5">
    <location>
        <begin position="37"/>
        <end position="181"/>
    </location>
</feature>
<dbReference type="OrthoDB" id="2017893at2759"/>
<dbReference type="GO" id="GO:0005737">
    <property type="term" value="C:cytoplasm"/>
    <property type="evidence" value="ECO:0007669"/>
    <property type="project" value="TreeGrafter"/>
</dbReference>